<organism evidence="6 7">
    <name type="scientific">Neopusillimonas maritima</name>
    <dbReference type="NCBI Taxonomy" id="2026239"/>
    <lineage>
        <taxon>Bacteria</taxon>
        <taxon>Pseudomonadati</taxon>
        <taxon>Pseudomonadota</taxon>
        <taxon>Betaproteobacteria</taxon>
        <taxon>Burkholderiales</taxon>
        <taxon>Alcaligenaceae</taxon>
        <taxon>Neopusillimonas</taxon>
    </lineage>
</organism>
<gene>
    <name evidence="6" type="ORF">CJP73_11565</name>
</gene>
<dbReference type="AlphaFoldDB" id="A0A3A1YPY0"/>
<dbReference type="PANTHER" id="PTHR36837:SF5">
    <property type="entry name" value="POLY-3-HYDROXYBUTYRATE SYNTHASE"/>
    <property type="match status" value="1"/>
</dbReference>
<dbReference type="NCBIfam" id="TIGR01838">
    <property type="entry name" value="PHA_synth_I"/>
    <property type="match status" value="1"/>
</dbReference>
<accession>A0A3A1YPY0</accession>
<keyword evidence="2" id="KW-0963">Cytoplasm</keyword>
<dbReference type="InterPro" id="IPR051321">
    <property type="entry name" value="PHA/PHB_synthase"/>
</dbReference>
<proteinExistence type="predicted"/>
<evidence type="ECO:0000256" key="3">
    <source>
        <dbReference type="ARBA" id="ARBA00022679"/>
    </source>
</evidence>
<dbReference type="InterPro" id="IPR010963">
    <property type="entry name" value="PHA_synth_I"/>
</dbReference>
<dbReference type="EMBL" id="NQYH01000010">
    <property type="protein sequence ID" value="RIY40252.1"/>
    <property type="molecule type" value="Genomic_DNA"/>
</dbReference>
<dbReference type="RefSeq" id="WP_119516561.1">
    <property type="nucleotide sequence ID" value="NZ_NQYH01000010.1"/>
</dbReference>
<dbReference type="PANTHER" id="PTHR36837">
    <property type="entry name" value="POLY(3-HYDROXYALKANOATE) POLYMERASE SUBUNIT PHAC"/>
    <property type="match status" value="1"/>
</dbReference>
<dbReference type="GO" id="GO:0042619">
    <property type="term" value="P:poly-hydroxybutyrate biosynthetic process"/>
    <property type="evidence" value="ECO:0007669"/>
    <property type="project" value="InterPro"/>
</dbReference>
<comment type="caution">
    <text evidence="6">The sequence shown here is derived from an EMBL/GenBank/DDBJ whole genome shotgun (WGS) entry which is preliminary data.</text>
</comment>
<keyword evidence="4" id="KW-0012">Acyltransferase</keyword>
<keyword evidence="3" id="KW-0808">Transferase</keyword>
<dbReference type="InterPro" id="IPR010941">
    <property type="entry name" value="PhaC_N"/>
</dbReference>
<feature type="domain" description="Poly-beta-hydroxybutyrate polymerase N-terminal" evidence="5">
    <location>
        <begin position="37"/>
        <end position="204"/>
    </location>
</feature>
<dbReference type="InterPro" id="IPR029058">
    <property type="entry name" value="AB_hydrolase_fold"/>
</dbReference>
<sequence length="530" mass="59408">MNSPRFPDNLAQLQGEFMSGWQDLLAQAQSGALPVPKDRRFSSAAWQAHPNFLFLAHAHLLATQTMQRMIDAADLPEDQRERLKFSAMQWLDAVAPSNYLATNPDVQQTLLETKGMSLLQGMTNFLEDMQKGRMSQTDESRFEVGVNLAVTPGQVVYENTLFQLIQYAPQTAQVYKTPLLMVPPCINKYYILDLQPDNSFVQYAVEQGFTVFMISWRNPQPADTDGIDKATWADYLQHGVLQAIDVVRDISGEEKINALGFCVGGTLLASALAVARARGENPVNSLSLLTTFLDFADTGILDIFVDDAHVAYRELQLAQGGLMSARELASTFSFLRPNELVWNYVVSNYLKGQSPPAFDLLFWNADGTNLPGPFFAWYLRHTYLENSLVQPGKVTVDGTPVDLGKVDMPVYLYGSREDHIVPWRSAYASAKWLPNTQRFVLGASGHIAGVVNPPARQKRSYWTADLPQKPGDPQQWFDQAKEHPGSWWPDWSDWLASHSGVKKRATKRMGNARHRPVEAAPGRYVRLRAV</sequence>
<name>A0A3A1YPY0_9BURK</name>
<evidence type="ECO:0000259" key="5">
    <source>
        <dbReference type="Pfam" id="PF07167"/>
    </source>
</evidence>
<evidence type="ECO:0000313" key="7">
    <source>
        <dbReference type="Proteomes" id="UP000266206"/>
    </source>
</evidence>
<dbReference type="Proteomes" id="UP000266206">
    <property type="component" value="Unassembled WGS sequence"/>
</dbReference>
<dbReference type="Gene3D" id="3.40.50.1820">
    <property type="entry name" value="alpha/beta hydrolase"/>
    <property type="match status" value="1"/>
</dbReference>
<evidence type="ECO:0000256" key="1">
    <source>
        <dbReference type="ARBA" id="ARBA00004496"/>
    </source>
</evidence>
<dbReference type="GO" id="GO:0016746">
    <property type="term" value="F:acyltransferase activity"/>
    <property type="evidence" value="ECO:0007669"/>
    <property type="project" value="UniProtKB-KW"/>
</dbReference>
<protein>
    <submittedName>
        <fullName evidence="6">Class I poly(R)-hydroxyalkanoic acid synthase</fullName>
    </submittedName>
</protein>
<evidence type="ECO:0000313" key="6">
    <source>
        <dbReference type="EMBL" id="RIY40252.1"/>
    </source>
</evidence>
<reference evidence="6 7" key="1">
    <citation type="submission" date="2017-08" db="EMBL/GenBank/DDBJ databases">
        <title>Pusillimonas indicus sp. nov., a member of the family Alcaligenaceae isolated from surface seawater.</title>
        <authorList>
            <person name="Li J."/>
        </authorList>
    </citation>
    <scope>NUCLEOTIDE SEQUENCE [LARGE SCALE GENOMIC DNA]</scope>
    <source>
        <strain evidence="6 7">L52-1-41</strain>
    </source>
</reference>
<evidence type="ECO:0000256" key="2">
    <source>
        <dbReference type="ARBA" id="ARBA00022490"/>
    </source>
</evidence>
<dbReference type="Pfam" id="PF07167">
    <property type="entry name" value="PhaC_N"/>
    <property type="match status" value="1"/>
</dbReference>
<comment type="subcellular location">
    <subcellularLocation>
        <location evidence="1">Cytoplasm</location>
    </subcellularLocation>
</comment>
<dbReference type="SUPFAM" id="SSF53474">
    <property type="entry name" value="alpha/beta-Hydrolases"/>
    <property type="match status" value="1"/>
</dbReference>
<dbReference type="GO" id="GO:0005737">
    <property type="term" value="C:cytoplasm"/>
    <property type="evidence" value="ECO:0007669"/>
    <property type="project" value="UniProtKB-SubCell"/>
</dbReference>
<dbReference type="OrthoDB" id="7208816at2"/>
<evidence type="ECO:0000256" key="4">
    <source>
        <dbReference type="ARBA" id="ARBA00023315"/>
    </source>
</evidence>